<dbReference type="Pfam" id="PF00072">
    <property type="entry name" value="Response_reg"/>
    <property type="match status" value="1"/>
</dbReference>
<dbReference type="RefSeq" id="WP_238895377.1">
    <property type="nucleotide sequence ID" value="NZ_JAKOGG010000003.1"/>
</dbReference>
<reference evidence="5" key="2">
    <citation type="submission" date="2023-07" db="EMBL/GenBank/DDBJ databases">
        <title>Shewanella mangrovi sp. nov., an acetaldehyde- degrading bacterium isolated from mangrove sediment.</title>
        <authorList>
            <person name="Liu Y."/>
        </authorList>
    </citation>
    <scope>NUCLEOTIDE SEQUENCE [LARGE SCALE GENOMIC DNA]</scope>
    <source>
        <strain evidence="5">C32</strain>
    </source>
</reference>
<organism evidence="4 5">
    <name type="scientific">Shewanella electrica</name>
    <dbReference type="NCBI Taxonomy" id="515560"/>
    <lineage>
        <taxon>Bacteria</taxon>
        <taxon>Pseudomonadati</taxon>
        <taxon>Pseudomonadota</taxon>
        <taxon>Gammaproteobacteria</taxon>
        <taxon>Alteromonadales</taxon>
        <taxon>Shewanellaceae</taxon>
        <taxon>Shewanella</taxon>
    </lineage>
</organism>
<dbReference type="SUPFAM" id="SSF52172">
    <property type="entry name" value="CheY-like"/>
    <property type="match status" value="1"/>
</dbReference>
<evidence type="ECO:0000313" key="4">
    <source>
        <dbReference type="EMBL" id="MCS4555968.1"/>
    </source>
</evidence>
<dbReference type="Proteomes" id="UP001201549">
    <property type="component" value="Unassembled WGS sequence"/>
</dbReference>
<dbReference type="PANTHER" id="PTHR44591:SF24">
    <property type="entry name" value="PROTEIN-GLUTAMATE METHYLESTERASE_PROTEIN-GLUTAMINE GLUTAMINASE 1"/>
    <property type="match status" value="1"/>
</dbReference>
<gene>
    <name evidence="4" type="ORF">L9G74_05910</name>
</gene>
<dbReference type="CDD" id="cd17593">
    <property type="entry name" value="REC_CheC-like"/>
    <property type="match status" value="1"/>
</dbReference>
<sequence length="121" mass="13329">MSVPVTIADDSAFSRKTVMRALPKDWDVLVHEATNGKEAIDAVKAGLADVLFLDLTMPEVDGFQVLQYLNENHNKTIVIVISADIQPEAVELVNSLGAYRFLKKPLSPNELHQALFEVGLI</sequence>
<comment type="caution">
    <text evidence="4">The sequence shown here is derived from an EMBL/GenBank/DDBJ whole genome shotgun (WGS) entry which is preliminary data.</text>
</comment>
<accession>A0ABT2FI83</accession>
<proteinExistence type="predicted"/>
<evidence type="ECO:0000313" key="5">
    <source>
        <dbReference type="Proteomes" id="UP001201549"/>
    </source>
</evidence>
<reference evidence="4 5" key="1">
    <citation type="submission" date="2022-02" db="EMBL/GenBank/DDBJ databases">
        <authorList>
            <person name="Zhuang L."/>
        </authorList>
    </citation>
    <scope>NUCLEOTIDE SEQUENCE [LARGE SCALE GENOMIC DNA]</scope>
    <source>
        <strain evidence="4 5">C32</strain>
    </source>
</reference>
<dbReference type="InterPro" id="IPR050595">
    <property type="entry name" value="Bact_response_regulator"/>
</dbReference>
<dbReference type="SMART" id="SM00448">
    <property type="entry name" value="REC"/>
    <property type="match status" value="1"/>
</dbReference>
<name>A0ABT2FI83_9GAMM</name>
<dbReference type="EMBL" id="JAKOGG010000003">
    <property type="protein sequence ID" value="MCS4555968.1"/>
    <property type="molecule type" value="Genomic_DNA"/>
</dbReference>
<dbReference type="PROSITE" id="PS50110">
    <property type="entry name" value="RESPONSE_REGULATORY"/>
    <property type="match status" value="1"/>
</dbReference>
<dbReference type="PANTHER" id="PTHR44591">
    <property type="entry name" value="STRESS RESPONSE REGULATOR PROTEIN 1"/>
    <property type="match status" value="1"/>
</dbReference>
<evidence type="ECO:0000256" key="1">
    <source>
        <dbReference type="ARBA" id="ARBA00022553"/>
    </source>
</evidence>
<feature type="domain" description="Response regulatory" evidence="3">
    <location>
        <begin position="4"/>
        <end position="119"/>
    </location>
</feature>
<dbReference type="Gene3D" id="3.40.50.2300">
    <property type="match status" value="1"/>
</dbReference>
<evidence type="ECO:0000256" key="2">
    <source>
        <dbReference type="PROSITE-ProRule" id="PRU00169"/>
    </source>
</evidence>
<evidence type="ECO:0000259" key="3">
    <source>
        <dbReference type="PROSITE" id="PS50110"/>
    </source>
</evidence>
<protein>
    <submittedName>
        <fullName evidence="4">Response regulator</fullName>
    </submittedName>
</protein>
<keyword evidence="5" id="KW-1185">Reference proteome</keyword>
<keyword evidence="1 2" id="KW-0597">Phosphoprotein</keyword>
<feature type="modified residue" description="4-aspartylphosphate" evidence="2">
    <location>
        <position position="54"/>
    </location>
</feature>
<dbReference type="InterPro" id="IPR011006">
    <property type="entry name" value="CheY-like_superfamily"/>
</dbReference>
<dbReference type="InterPro" id="IPR001789">
    <property type="entry name" value="Sig_transdc_resp-reg_receiver"/>
</dbReference>